<dbReference type="KEGG" id="sdv:BN159_1340"/>
<dbReference type="EMBL" id="HE971709">
    <property type="protein sequence ID" value="CCK25719.1"/>
    <property type="molecule type" value="Genomic_DNA"/>
</dbReference>
<dbReference type="Proteomes" id="UP000008043">
    <property type="component" value="Chromosome"/>
</dbReference>
<evidence type="ECO:0000313" key="2">
    <source>
        <dbReference type="Proteomes" id="UP000008043"/>
    </source>
</evidence>
<organism evidence="1 2">
    <name type="scientific">Streptomyces davaonensis (strain DSM 101723 / JCM 4913 / KCC S-0913 / 768)</name>
    <dbReference type="NCBI Taxonomy" id="1214101"/>
    <lineage>
        <taxon>Bacteria</taxon>
        <taxon>Bacillati</taxon>
        <taxon>Actinomycetota</taxon>
        <taxon>Actinomycetes</taxon>
        <taxon>Kitasatosporales</taxon>
        <taxon>Streptomycetaceae</taxon>
        <taxon>Streptomyces</taxon>
    </lineage>
</organism>
<reference evidence="1 2" key="1">
    <citation type="journal article" date="2012" name="J. Bacteriol.">
        <title>Genome sequence of the bacterium Streptomyces davawensis JCM 4913 and heterologous production of the unique antibiotic roseoflavin.</title>
        <authorList>
            <person name="Jankowitsch F."/>
            <person name="Schwarz J."/>
            <person name="Ruckert C."/>
            <person name="Gust B."/>
            <person name="Szczepanowski R."/>
            <person name="Blom J."/>
            <person name="Pelzer S."/>
            <person name="Kalinowski J."/>
            <person name="Mack M."/>
        </authorList>
    </citation>
    <scope>NUCLEOTIDE SEQUENCE [LARGE SCALE GENOMIC DNA]</scope>
    <source>
        <strain evidence="2">DSM 101723 / JCM 4913 / KCC S-0913 / 768</strain>
    </source>
</reference>
<sequence length="71" mass="7892">MALVHSRLATNAAKRNDLDTAIAHAHRAHELVQRSGHRSVARAAEVFDELDTYPDDSPAHQFLGKRCGCWV</sequence>
<name>K4QZB0_STRDJ</name>
<evidence type="ECO:0000313" key="1">
    <source>
        <dbReference type="EMBL" id="CCK25719.1"/>
    </source>
</evidence>
<dbReference type="PATRIC" id="fig|1214101.3.peg.1357"/>
<dbReference type="OrthoDB" id="4578481at2"/>
<protein>
    <submittedName>
        <fullName evidence="1">Uncharacterized protein</fullName>
    </submittedName>
</protein>
<gene>
    <name evidence="1" type="ORF">BN159_1340</name>
</gene>
<accession>K4QZB0</accession>
<proteinExistence type="predicted"/>
<dbReference type="HOGENOM" id="CLU_2738176_0_0_11"/>
<keyword evidence="2" id="KW-1185">Reference proteome</keyword>
<dbReference type="AlphaFoldDB" id="K4QZB0"/>
<dbReference type="RefSeq" id="WP_015656115.1">
    <property type="nucleotide sequence ID" value="NC_020504.1"/>
</dbReference>